<evidence type="ECO:0000313" key="2">
    <source>
        <dbReference type="EMBL" id="PIL19079.1"/>
    </source>
</evidence>
<sequence length="165" mass="18344">MDGLPLYRQEGIYARDGLTLDRRLMAQWMGRAGFELDILADHVLREILKGGRVFADETSLPTLAPGTGHTKKAWLWAYPETTRLLAEAVRPWWPIVSRTADPVTACDGISGDIAVSCRCPLGRLLRNRLPGNRRLCRLQQACTQGRRQRWSAVGGVLGAQPTPLL</sequence>
<dbReference type="AlphaFoldDB" id="A0A2G8RBZ8"/>
<dbReference type="PANTHER" id="PTHR33678">
    <property type="entry name" value="BLL1576 PROTEIN"/>
    <property type="match status" value="1"/>
</dbReference>
<gene>
    <name evidence="2" type="ORF">P775_16475</name>
</gene>
<dbReference type="Pfam" id="PF03050">
    <property type="entry name" value="DDE_Tnp_IS66"/>
    <property type="match status" value="1"/>
</dbReference>
<comment type="caution">
    <text evidence="2">The sequence shown here is derived from an EMBL/GenBank/DDBJ whole genome shotgun (WGS) entry which is preliminary data.</text>
</comment>
<evidence type="ECO:0000259" key="1">
    <source>
        <dbReference type="Pfam" id="PF03050"/>
    </source>
</evidence>
<accession>A0A2G8RBZ8</accession>
<keyword evidence="3" id="KW-1185">Reference proteome</keyword>
<dbReference type="InterPro" id="IPR052344">
    <property type="entry name" value="Transposase-related"/>
</dbReference>
<reference evidence="2 3" key="1">
    <citation type="submission" date="2013-09" db="EMBL/GenBank/DDBJ databases">
        <title>Genome sequencing of Phaeobacter antarcticus sp. nov. SM1211.</title>
        <authorList>
            <person name="Zhang X.-Y."/>
            <person name="Liu C."/>
            <person name="Chen X.-L."/>
            <person name="Xie B.-B."/>
            <person name="Qin Q.-L."/>
            <person name="Rong J.-C."/>
            <person name="Zhang Y.-Z."/>
        </authorList>
    </citation>
    <scope>NUCLEOTIDE SEQUENCE [LARGE SCALE GENOMIC DNA]</scope>
    <source>
        <strain evidence="2 3">SM1211</strain>
    </source>
</reference>
<protein>
    <recommendedName>
        <fullName evidence="1">Transposase IS66 central domain-containing protein</fullName>
    </recommendedName>
</protein>
<dbReference type="Proteomes" id="UP000231259">
    <property type="component" value="Unassembled WGS sequence"/>
</dbReference>
<dbReference type="InterPro" id="IPR004291">
    <property type="entry name" value="Transposase_IS66_central"/>
</dbReference>
<organism evidence="2 3">
    <name type="scientific">Puniceibacterium antarcticum</name>
    <dbReference type="NCBI Taxonomy" id="1206336"/>
    <lineage>
        <taxon>Bacteria</taxon>
        <taxon>Pseudomonadati</taxon>
        <taxon>Pseudomonadota</taxon>
        <taxon>Alphaproteobacteria</taxon>
        <taxon>Rhodobacterales</taxon>
        <taxon>Paracoccaceae</taxon>
        <taxon>Puniceibacterium</taxon>
    </lineage>
</organism>
<dbReference type="EMBL" id="AWWI01000113">
    <property type="protein sequence ID" value="PIL19079.1"/>
    <property type="molecule type" value="Genomic_DNA"/>
</dbReference>
<name>A0A2G8RBZ8_9RHOB</name>
<dbReference type="PANTHER" id="PTHR33678:SF1">
    <property type="entry name" value="BLL1576 PROTEIN"/>
    <property type="match status" value="1"/>
</dbReference>
<evidence type="ECO:0000313" key="3">
    <source>
        <dbReference type="Proteomes" id="UP000231259"/>
    </source>
</evidence>
<proteinExistence type="predicted"/>
<feature type="domain" description="Transposase IS66 central" evidence="1">
    <location>
        <begin position="2"/>
        <end position="83"/>
    </location>
</feature>